<feature type="transmembrane region" description="Helical" evidence="1">
    <location>
        <begin position="26"/>
        <end position="44"/>
    </location>
</feature>
<name>A0ABP8HG73_9SPHI</name>
<dbReference type="RefSeq" id="WP_345213885.1">
    <property type="nucleotide sequence ID" value="NZ_BAABFT010000021.1"/>
</dbReference>
<keyword evidence="1" id="KW-0812">Transmembrane</keyword>
<dbReference type="Proteomes" id="UP001500582">
    <property type="component" value="Unassembled WGS sequence"/>
</dbReference>
<keyword evidence="1" id="KW-0472">Membrane</keyword>
<proteinExistence type="predicted"/>
<sequence length="49" mass="5620">MDAKLNTIKADLYNVFVEGNADRQQLARIFLLLFIPLMSLYIAVGKMPY</sequence>
<gene>
    <name evidence="2" type="ORF">GCM10023149_49330</name>
</gene>
<organism evidence="2 3">
    <name type="scientific">Mucilaginibacter gynuensis</name>
    <dbReference type="NCBI Taxonomy" id="1302236"/>
    <lineage>
        <taxon>Bacteria</taxon>
        <taxon>Pseudomonadati</taxon>
        <taxon>Bacteroidota</taxon>
        <taxon>Sphingobacteriia</taxon>
        <taxon>Sphingobacteriales</taxon>
        <taxon>Sphingobacteriaceae</taxon>
        <taxon>Mucilaginibacter</taxon>
    </lineage>
</organism>
<evidence type="ECO:0000256" key="1">
    <source>
        <dbReference type="SAM" id="Phobius"/>
    </source>
</evidence>
<dbReference type="EMBL" id="BAABFT010000021">
    <property type="protein sequence ID" value="GAA4338939.1"/>
    <property type="molecule type" value="Genomic_DNA"/>
</dbReference>
<keyword evidence="3" id="KW-1185">Reference proteome</keyword>
<accession>A0ABP8HG73</accession>
<keyword evidence="1" id="KW-1133">Transmembrane helix</keyword>
<protein>
    <submittedName>
        <fullName evidence="2">Uncharacterized protein</fullName>
    </submittedName>
</protein>
<comment type="caution">
    <text evidence="2">The sequence shown here is derived from an EMBL/GenBank/DDBJ whole genome shotgun (WGS) entry which is preliminary data.</text>
</comment>
<evidence type="ECO:0000313" key="3">
    <source>
        <dbReference type="Proteomes" id="UP001500582"/>
    </source>
</evidence>
<reference evidence="3" key="1">
    <citation type="journal article" date="2019" name="Int. J. Syst. Evol. Microbiol.">
        <title>The Global Catalogue of Microorganisms (GCM) 10K type strain sequencing project: providing services to taxonomists for standard genome sequencing and annotation.</title>
        <authorList>
            <consortium name="The Broad Institute Genomics Platform"/>
            <consortium name="The Broad Institute Genome Sequencing Center for Infectious Disease"/>
            <person name="Wu L."/>
            <person name="Ma J."/>
        </authorList>
    </citation>
    <scope>NUCLEOTIDE SEQUENCE [LARGE SCALE GENOMIC DNA]</scope>
    <source>
        <strain evidence="3">JCM 17705</strain>
    </source>
</reference>
<evidence type="ECO:0000313" key="2">
    <source>
        <dbReference type="EMBL" id="GAA4338939.1"/>
    </source>
</evidence>